<dbReference type="HOGENOM" id="CLU_023845_4_1_10"/>
<evidence type="ECO:0000256" key="2">
    <source>
        <dbReference type="ARBA" id="ARBA00022676"/>
    </source>
</evidence>
<keyword evidence="2" id="KW-0328">Glycosyltransferase</keyword>
<dbReference type="OrthoDB" id="9771846at2"/>
<dbReference type="PANTHER" id="PTHR43179:SF12">
    <property type="entry name" value="GALACTOFURANOSYLTRANSFERASE GLFT2"/>
    <property type="match status" value="1"/>
</dbReference>
<dbReference type="InterPro" id="IPR029044">
    <property type="entry name" value="Nucleotide-diphossugar_trans"/>
</dbReference>
<dbReference type="PANTHER" id="PTHR43179">
    <property type="entry name" value="RHAMNOSYLTRANSFERASE WBBL"/>
    <property type="match status" value="1"/>
</dbReference>
<dbReference type="EMBL" id="CP010429">
    <property type="protein sequence ID" value="AKD53612.1"/>
    <property type="molecule type" value="Genomic_DNA"/>
</dbReference>
<evidence type="ECO:0000256" key="1">
    <source>
        <dbReference type="ARBA" id="ARBA00006739"/>
    </source>
</evidence>
<comment type="similarity">
    <text evidence="1">Belongs to the glycosyltransferase 2 family.</text>
</comment>
<accession>A0A0E3V4U1</accession>
<organism evidence="6 7">
    <name type="scientific">Spirosoma radiotolerans</name>
    <dbReference type="NCBI Taxonomy" id="1379870"/>
    <lineage>
        <taxon>Bacteria</taxon>
        <taxon>Pseudomonadati</taxon>
        <taxon>Bacteroidota</taxon>
        <taxon>Cytophagia</taxon>
        <taxon>Cytophagales</taxon>
        <taxon>Cytophagaceae</taxon>
        <taxon>Spirosoma</taxon>
    </lineage>
</organism>
<keyword evidence="4" id="KW-0812">Transmembrane</keyword>
<dbReference type="Pfam" id="PF00535">
    <property type="entry name" value="Glycos_transf_2"/>
    <property type="match status" value="1"/>
</dbReference>
<keyword evidence="4" id="KW-1133">Transmembrane helix</keyword>
<dbReference type="GO" id="GO:0016757">
    <property type="term" value="F:glycosyltransferase activity"/>
    <property type="evidence" value="ECO:0007669"/>
    <property type="project" value="UniProtKB-KW"/>
</dbReference>
<protein>
    <recommendedName>
        <fullName evidence="5">Glycosyltransferase 2-like domain-containing protein</fullName>
    </recommendedName>
</protein>
<dbReference type="Gene3D" id="3.90.550.10">
    <property type="entry name" value="Spore Coat Polysaccharide Biosynthesis Protein SpsA, Chain A"/>
    <property type="match status" value="1"/>
</dbReference>
<dbReference type="Proteomes" id="UP000033054">
    <property type="component" value="Chromosome"/>
</dbReference>
<dbReference type="InterPro" id="IPR001173">
    <property type="entry name" value="Glyco_trans_2-like"/>
</dbReference>
<reference evidence="6 7" key="1">
    <citation type="journal article" date="2014" name="Curr. Microbiol.">
        <title>Spirosoma radiotolerans sp. nov., a gamma-radiation-resistant bacterium isolated from gamma ray-irradiated soil.</title>
        <authorList>
            <person name="Lee J.J."/>
            <person name="Srinivasan S."/>
            <person name="Lim S."/>
            <person name="Joe M."/>
            <person name="Im S."/>
            <person name="Bae S.I."/>
            <person name="Park K.R."/>
            <person name="Han J.H."/>
            <person name="Park S.H."/>
            <person name="Joo B.M."/>
            <person name="Park S.J."/>
            <person name="Kim M.K."/>
        </authorList>
    </citation>
    <scope>NUCLEOTIDE SEQUENCE [LARGE SCALE GENOMIC DNA]</scope>
    <source>
        <strain evidence="6 7">DG5A</strain>
    </source>
</reference>
<evidence type="ECO:0000256" key="4">
    <source>
        <dbReference type="SAM" id="Phobius"/>
    </source>
</evidence>
<dbReference type="SUPFAM" id="SSF53448">
    <property type="entry name" value="Nucleotide-diphospho-sugar transferases"/>
    <property type="match status" value="1"/>
</dbReference>
<dbReference type="PATRIC" id="fig|1379870.5.peg.117"/>
<dbReference type="RefSeq" id="WP_046375199.1">
    <property type="nucleotide sequence ID" value="NZ_CP010429.1"/>
</dbReference>
<gene>
    <name evidence="6" type="ORF">SD10_00530</name>
</gene>
<evidence type="ECO:0000313" key="7">
    <source>
        <dbReference type="Proteomes" id="UP000033054"/>
    </source>
</evidence>
<evidence type="ECO:0000259" key="5">
    <source>
        <dbReference type="Pfam" id="PF00535"/>
    </source>
</evidence>
<evidence type="ECO:0000313" key="6">
    <source>
        <dbReference type="EMBL" id="AKD53612.1"/>
    </source>
</evidence>
<feature type="domain" description="Glycosyltransferase 2-like" evidence="5">
    <location>
        <begin position="4"/>
        <end position="52"/>
    </location>
</feature>
<keyword evidence="3" id="KW-0808">Transferase</keyword>
<feature type="transmembrane region" description="Helical" evidence="4">
    <location>
        <begin position="294"/>
        <end position="313"/>
    </location>
</feature>
<dbReference type="KEGG" id="srd:SD10_00530"/>
<dbReference type="AlphaFoldDB" id="A0A0E3V4U1"/>
<keyword evidence="7" id="KW-1185">Reference proteome</keyword>
<name>A0A0E3V4U1_9BACT</name>
<keyword evidence="4" id="KW-0472">Membrane</keyword>
<dbReference type="STRING" id="1379870.SD10_00530"/>
<sequence>MVYIIILNYNGWRDTIECLESLLKIDNCNFKIIVIDNLSTDDSLSKIISWSKDKFLIDSCTIESEFDLMYIKHDFSDKLSDSSLGAKSYSFYQSKQNGGYSAGNNNGIRHAMENSDAEYIWILNNDTIVDKNSLGEMLNVYALAEKRKLKLGIVGCKLLYYNNPNVIQCLGGVLYNPYIGIIRQVGNNEADTGTIKYNIKPKVSYIPGTSMLVSVNFVKDVGLLSEEYFLYFEELDWTKRGEKRGWQIDYTLEAFVLHKEGGTINKDNYLNKSALSDYCFLRSKLLYTRKYENSFCKVTIFLGVILSFLLRIYKGQFDRILTMARIVFNPNSRFFLPKID</sequence>
<evidence type="ECO:0000256" key="3">
    <source>
        <dbReference type="ARBA" id="ARBA00022679"/>
    </source>
</evidence>
<proteinExistence type="inferred from homology"/>